<dbReference type="InterPro" id="IPR037104">
    <property type="entry name" value="Annexin_sf"/>
</dbReference>
<dbReference type="EMBL" id="FR970305">
    <property type="protein sequence ID" value="CDR08996.1"/>
    <property type="molecule type" value="Genomic_DNA"/>
</dbReference>
<dbReference type="GO" id="GO:0005509">
    <property type="term" value="F:calcium ion binding"/>
    <property type="evidence" value="ECO:0007669"/>
    <property type="project" value="InterPro"/>
</dbReference>
<sequence length="72" mass="8363">MLLQPLPLFLLVFHEYQQMCGRDIVKSICREMSGDVEDGMVAVVKCIRNTPEYFAERLHKAMAVRNNCFSLR</sequence>
<organism evidence="4 5">
    <name type="scientific">Oncorhynchus mykiss</name>
    <name type="common">Rainbow trout</name>
    <name type="synonym">Salmo gairdneri</name>
    <dbReference type="NCBI Taxonomy" id="8022"/>
    <lineage>
        <taxon>Eukaryota</taxon>
        <taxon>Metazoa</taxon>
        <taxon>Chordata</taxon>
        <taxon>Craniata</taxon>
        <taxon>Vertebrata</taxon>
        <taxon>Euteleostomi</taxon>
        <taxon>Actinopterygii</taxon>
        <taxon>Neopterygii</taxon>
        <taxon>Teleostei</taxon>
        <taxon>Protacanthopterygii</taxon>
        <taxon>Salmoniformes</taxon>
        <taxon>Salmonidae</taxon>
        <taxon>Salmoninae</taxon>
        <taxon>Oncorhynchus</taxon>
    </lineage>
</organism>
<evidence type="ECO:0008006" key="6">
    <source>
        <dbReference type="Google" id="ProtNLM"/>
    </source>
</evidence>
<evidence type="ECO:0000256" key="3">
    <source>
        <dbReference type="ARBA" id="ARBA00023216"/>
    </source>
</evidence>
<dbReference type="AlphaFoldDB" id="A0A060ZT14"/>
<keyword evidence="2" id="KW-0677">Repeat</keyword>
<comment type="similarity">
    <text evidence="1">Belongs to the annexin family.</text>
</comment>
<gene>
    <name evidence="4" type="ORF">GSONMT00049424001</name>
</gene>
<evidence type="ECO:0000256" key="1">
    <source>
        <dbReference type="ARBA" id="ARBA00007831"/>
    </source>
</evidence>
<dbReference type="GO" id="GO:0005544">
    <property type="term" value="F:calcium-dependent phospholipid binding"/>
    <property type="evidence" value="ECO:0007669"/>
    <property type="project" value="InterPro"/>
</dbReference>
<evidence type="ECO:0000313" key="4">
    <source>
        <dbReference type="EMBL" id="CDR08996.1"/>
    </source>
</evidence>
<evidence type="ECO:0000313" key="5">
    <source>
        <dbReference type="Proteomes" id="UP000193380"/>
    </source>
</evidence>
<dbReference type="PANTHER" id="PTHR10502">
    <property type="entry name" value="ANNEXIN"/>
    <property type="match status" value="1"/>
</dbReference>
<dbReference type="GO" id="GO:0005886">
    <property type="term" value="C:plasma membrane"/>
    <property type="evidence" value="ECO:0007669"/>
    <property type="project" value="TreeGrafter"/>
</dbReference>
<dbReference type="GO" id="GO:0005737">
    <property type="term" value="C:cytoplasm"/>
    <property type="evidence" value="ECO:0007669"/>
    <property type="project" value="TreeGrafter"/>
</dbReference>
<dbReference type="GO" id="GO:0005634">
    <property type="term" value="C:nucleus"/>
    <property type="evidence" value="ECO:0007669"/>
    <property type="project" value="TreeGrafter"/>
</dbReference>
<keyword evidence="3" id="KW-0041">Annexin</keyword>
<dbReference type="STRING" id="8022.A0A060ZT14"/>
<dbReference type="InterPro" id="IPR018502">
    <property type="entry name" value="Annexin_repeat"/>
</dbReference>
<dbReference type="Pfam" id="PF00191">
    <property type="entry name" value="Annexin"/>
    <property type="match status" value="1"/>
</dbReference>
<dbReference type="PaxDb" id="8022-A0A060ZT14"/>
<dbReference type="GO" id="GO:0001786">
    <property type="term" value="F:phosphatidylserine binding"/>
    <property type="evidence" value="ECO:0007669"/>
    <property type="project" value="TreeGrafter"/>
</dbReference>
<dbReference type="SUPFAM" id="SSF47874">
    <property type="entry name" value="Annexin"/>
    <property type="match status" value="1"/>
</dbReference>
<name>A0A060ZT14_ONCMY</name>
<dbReference type="GO" id="GO:0032506">
    <property type="term" value="P:cytokinetic process"/>
    <property type="evidence" value="ECO:0007669"/>
    <property type="project" value="TreeGrafter"/>
</dbReference>
<dbReference type="Proteomes" id="UP000193380">
    <property type="component" value="Unassembled WGS sequence"/>
</dbReference>
<dbReference type="GO" id="GO:0012506">
    <property type="term" value="C:vesicle membrane"/>
    <property type="evidence" value="ECO:0007669"/>
    <property type="project" value="TreeGrafter"/>
</dbReference>
<protein>
    <recommendedName>
        <fullName evidence="6">Annexin</fullName>
    </recommendedName>
</protein>
<proteinExistence type="inferred from homology"/>
<reference evidence="4" key="1">
    <citation type="journal article" date="2014" name="Nat. Commun.">
        <title>The rainbow trout genome provides novel insights into evolution after whole-genome duplication in vertebrates.</title>
        <authorList>
            <person name="Berthelot C."/>
            <person name="Brunet F."/>
            <person name="Chalopin D."/>
            <person name="Juanchich A."/>
            <person name="Bernard M."/>
            <person name="Noel B."/>
            <person name="Bento P."/>
            <person name="Da Silva C."/>
            <person name="Labadie K."/>
            <person name="Alberti A."/>
            <person name="Aury J.M."/>
            <person name="Louis A."/>
            <person name="Dehais P."/>
            <person name="Bardou P."/>
            <person name="Montfort J."/>
            <person name="Klopp C."/>
            <person name="Cabau C."/>
            <person name="Gaspin C."/>
            <person name="Thorgaard G.H."/>
            <person name="Boussaha M."/>
            <person name="Quillet E."/>
            <person name="Guyomard R."/>
            <person name="Galiana D."/>
            <person name="Bobe J."/>
            <person name="Volff J.N."/>
            <person name="Genet C."/>
            <person name="Wincker P."/>
            <person name="Jaillon O."/>
            <person name="Roest Crollius H."/>
            <person name="Guiguen Y."/>
        </authorList>
    </citation>
    <scope>NUCLEOTIDE SEQUENCE [LARGE SCALE GENOMIC DNA]</scope>
</reference>
<dbReference type="GO" id="GO:0006909">
    <property type="term" value="P:phagocytosis"/>
    <property type="evidence" value="ECO:0007669"/>
    <property type="project" value="TreeGrafter"/>
</dbReference>
<dbReference type="PANTHER" id="PTHR10502:SF29">
    <property type="entry name" value="ANNEXIN A11"/>
    <property type="match status" value="1"/>
</dbReference>
<dbReference type="Gene3D" id="1.10.220.10">
    <property type="entry name" value="Annexin"/>
    <property type="match status" value="1"/>
</dbReference>
<reference evidence="4" key="2">
    <citation type="submission" date="2014-03" db="EMBL/GenBank/DDBJ databases">
        <authorList>
            <person name="Genoscope - CEA"/>
        </authorList>
    </citation>
    <scope>NUCLEOTIDE SEQUENCE</scope>
</reference>
<evidence type="ECO:0000256" key="2">
    <source>
        <dbReference type="ARBA" id="ARBA00022737"/>
    </source>
</evidence>
<accession>A0A060ZT14</accession>